<comment type="caution">
    <text evidence="1">The sequence shown here is derived from an EMBL/GenBank/DDBJ whole genome shotgun (WGS) entry which is preliminary data.</text>
</comment>
<protein>
    <recommendedName>
        <fullName evidence="3">Amidohydrolase family protein</fullName>
    </recommendedName>
</protein>
<dbReference type="Gene3D" id="3.20.20.140">
    <property type="entry name" value="Metal-dependent hydrolases"/>
    <property type="match status" value="1"/>
</dbReference>
<dbReference type="InterPro" id="IPR032466">
    <property type="entry name" value="Metal_Hydrolase"/>
</dbReference>
<accession>A0ABN3THG0</accession>
<dbReference type="SUPFAM" id="SSF51556">
    <property type="entry name" value="Metallo-dependent hydrolases"/>
    <property type="match status" value="1"/>
</dbReference>
<organism evidence="1 2">
    <name type="scientific">Nonomuraea recticatena</name>
    <dbReference type="NCBI Taxonomy" id="46178"/>
    <lineage>
        <taxon>Bacteria</taxon>
        <taxon>Bacillati</taxon>
        <taxon>Actinomycetota</taxon>
        <taxon>Actinomycetes</taxon>
        <taxon>Streptosporangiales</taxon>
        <taxon>Streptosporangiaceae</taxon>
        <taxon>Nonomuraea</taxon>
    </lineage>
</organism>
<evidence type="ECO:0000313" key="1">
    <source>
        <dbReference type="EMBL" id="GAA2702520.1"/>
    </source>
</evidence>
<name>A0ABN3THG0_9ACTN</name>
<dbReference type="EMBL" id="BAAATE010000082">
    <property type="protein sequence ID" value="GAA2702520.1"/>
    <property type="molecule type" value="Genomic_DNA"/>
</dbReference>
<proteinExistence type="predicted"/>
<evidence type="ECO:0000313" key="2">
    <source>
        <dbReference type="Proteomes" id="UP001501666"/>
    </source>
</evidence>
<gene>
    <name evidence="1" type="ORF">GCM10010412_100600</name>
</gene>
<dbReference type="Proteomes" id="UP001501666">
    <property type="component" value="Unassembled WGS sequence"/>
</dbReference>
<reference evidence="1 2" key="1">
    <citation type="journal article" date="2019" name="Int. J. Syst. Evol. Microbiol.">
        <title>The Global Catalogue of Microorganisms (GCM) 10K type strain sequencing project: providing services to taxonomists for standard genome sequencing and annotation.</title>
        <authorList>
            <consortium name="The Broad Institute Genomics Platform"/>
            <consortium name="The Broad Institute Genome Sequencing Center for Infectious Disease"/>
            <person name="Wu L."/>
            <person name="Ma J."/>
        </authorList>
    </citation>
    <scope>NUCLEOTIDE SEQUENCE [LARGE SCALE GENOMIC DNA]</scope>
    <source>
        <strain evidence="1 2">JCM 6835</strain>
    </source>
</reference>
<sequence length="166" mass="17539">MEYVRRYFGTVDGPQPTGLANGGTVADLLAGCDRAVPVNVAYRFLPRPYGMPSSGCQPPADDGALATIADMVRQGMNEGAVGLSSGREYMPGAHADAAEWAELTRVVAACDGVYVTHMRGYANAAGQGCPRYGPSAPPAMSRCPFRITTGQAVYWSIWPTRHAPTA</sequence>
<keyword evidence="2" id="KW-1185">Reference proteome</keyword>
<evidence type="ECO:0008006" key="3">
    <source>
        <dbReference type="Google" id="ProtNLM"/>
    </source>
</evidence>